<dbReference type="EMBL" id="PYSW02000006">
    <property type="protein sequence ID" value="KAG2392081.1"/>
    <property type="molecule type" value="Genomic_DNA"/>
</dbReference>
<dbReference type="AlphaFoldDB" id="A0AA88H2Y5"/>
<feature type="domain" description="C2" evidence="3">
    <location>
        <begin position="1"/>
        <end position="116"/>
    </location>
</feature>
<dbReference type="RefSeq" id="XP_044553975.1">
    <property type="nucleotide sequence ID" value="XM_044689456.1"/>
</dbReference>
<protein>
    <recommendedName>
        <fullName evidence="3">C2 domain-containing protein</fullName>
    </recommendedName>
</protein>
<evidence type="ECO:0000256" key="1">
    <source>
        <dbReference type="ARBA" id="ARBA00022723"/>
    </source>
</evidence>
<dbReference type="SMART" id="SM00239">
    <property type="entry name" value="C2"/>
    <property type="match status" value="1"/>
</dbReference>
<dbReference type="GO" id="GO:0016020">
    <property type="term" value="C:membrane"/>
    <property type="evidence" value="ECO:0007669"/>
    <property type="project" value="TreeGrafter"/>
</dbReference>
<comment type="caution">
    <text evidence="4">The sequence shown here is derived from an EMBL/GenBank/DDBJ whole genome shotgun (WGS) entry which is preliminary data.</text>
</comment>
<dbReference type="PROSITE" id="PS50004">
    <property type="entry name" value="C2"/>
    <property type="match status" value="1"/>
</dbReference>
<dbReference type="PANTHER" id="PTHR45911:SF4">
    <property type="entry name" value="MULTIPLE C2 AND TRANSMEMBRANE DOMAIN-CONTAINING PROTEIN"/>
    <property type="match status" value="1"/>
</dbReference>
<sequence>MPILEGDSIRITIIKANDLIAMDVSGSSDPYVIISSALNFYDEIKTSIIKKNLNPVWENEEYSFRSPKDRPEGWTIKFRVMDYDLMKKDDFLGDAELVINDDRFKVNSGKEEQVTLPLKGVKNGNLTVGISLKRANMSTTTSTLNDLQSPSPISSPRGFSHSDPVFRVDNFPYFIFKVPKRFKFDPLNKKAHSISCYYHVPVVSSGGSGGDIVKNENSETPNTLPQEGGVDNYEHLTFSFRDNILQEMNLEKAKLYTIFSLKKTHKDYSRISEHDLITLEEDVDVTQLFESQFAGVYRWQWFFWDFPEKRKTRVIVYMILPVHTCRSLISVVYKTTLNDEELKKKPTSGSSSENLNSVLMEGDSMVQSIVKSIEKIVQLH</sequence>
<proteinExistence type="predicted"/>
<accession>A0AA88H2Y5</accession>
<dbReference type="Pfam" id="PF00168">
    <property type="entry name" value="C2"/>
    <property type="match status" value="1"/>
</dbReference>
<keyword evidence="1" id="KW-0479">Metal-binding</keyword>
<evidence type="ECO:0000313" key="5">
    <source>
        <dbReference type="Proteomes" id="UP000816034"/>
    </source>
</evidence>
<name>A0AA88H2Y5_NAELO</name>
<evidence type="ECO:0000256" key="2">
    <source>
        <dbReference type="ARBA" id="ARBA00022837"/>
    </source>
</evidence>
<dbReference type="InterPro" id="IPR000008">
    <property type="entry name" value="C2_dom"/>
</dbReference>
<keyword evidence="5" id="KW-1185">Reference proteome</keyword>
<dbReference type="SUPFAM" id="SSF49562">
    <property type="entry name" value="C2 domain (Calcium/lipid-binding domain, CaLB)"/>
    <property type="match status" value="1"/>
</dbReference>
<dbReference type="GeneID" id="68106019"/>
<dbReference type="Gene3D" id="2.60.40.150">
    <property type="entry name" value="C2 domain"/>
    <property type="match status" value="1"/>
</dbReference>
<evidence type="ECO:0000259" key="3">
    <source>
        <dbReference type="PROSITE" id="PS50004"/>
    </source>
</evidence>
<keyword evidence="2" id="KW-0106">Calcium</keyword>
<dbReference type="GO" id="GO:0005509">
    <property type="term" value="F:calcium ion binding"/>
    <property type="evidence" value="ECO:0007669"/>
    <property type="project" value="TreeGrafter"/>
</dbReference>
<dbReference type="Proteomes" id="UP000816034">
    <property type="component" value="Unassembled WGS sequence"/>
</dbReference>
<dbReference type="CDD" id="cd00030">
    <property type="entry name" value="C2"/>
    <property type="match status" value="1"/>
</dbReference>
<gene>
    <name evidence="4" type="ORF">C9374_013566</name>
</gene>
<dbReference type="InterPro" id="IPR035892">
    <property type="entry name" value="C2_domain_sf"/>
</dbReference>
<organism evidence="4 5">
    <name type="scientific">Naegleria lovaniensis</name>
    <name type="common">Amoeba</name>
    <dbReference type="NCBI Taxonomy" id="51637"/>
    <lineage>
        <taxon>Eukaryota</taxon>
        <taxon>Discoba</taxon>
        <taxon>Heterolobosea</taxon>
        <taxon>Tetramitia</taxon>
        <taxon>Eutetramitia</taxon>
        <taxon>Vahlkampfiidae</taxon>
        <taxon>Naegleria</taxon>
    </lineage>
</organism>
<evidence type="ECO:0000313" key="4">
    <source>
        <dbReference type="EMBL" id="KAG2392081.1"/>
    </source>
</evidence>
<dbReference type="PANTHER" id="PTHR45911">
    <property type="entry name" value="C2 DOMAIN-CONTAINING PROTEIN"/>
    <property type="match status" value="1"/>
</dbReference>
<reference evidence="4 5" key="1">
    <citation type="journal article" date="2018" name="BMC Genomics">
        <title>The genome of Naegleria lovaniensis, the basis for a comparative approach to unravel pathogenicity factors of the human pathogenic amoeba N. fowleri.</title>
        <authorList>
            <person name="Liechti N."/>
            <person name="Schurch N."/>
            <person name="Bruggmann R."/>
            <person name="Wittwer M."/>
        </authorList>
    </citation>
    <scope>NUCLEOTIDE SEQUENCE [LARGE SCALE GENOMIC DNA]</scope>
    <source>
        <strain evidence="4 5">ATCC 30569</strain>
    </source>
</reference>